<accession>A0A502CS30</accession>
<evidence type="ECO:0000256" key="1">
    <source>
        <dbReference type="ARBA" id="ARBA00004141"/>
    </source>
</evidence>
<feature type="transmembrane region" description="Helical" evidence="7">
    <location>
        <begin position="473"/>
        <end position="491"/>
    </location>
</feature>
<dbReference type="Pfam" id="PF00474">
    <property type="entry name" value="SSF"/>
    <property type="match status" value="1"/>
</dbReference>
<comment type="subcellular location">
    <subcellularLocation>
        <location evidence="1">Membrane</location>
        <topology evidence="1">Multi-pass membrane protein</topology>
    </subcellularLocation>
</comment>
<feature type="transmembrane region" description="Helical" evidence="7">
    <location>
        <begin position="368"/>
        <end position="395"/>
    </location>
</feature>
<dbReference type="AlphaFoldDB" id="A0A502CS30"/>
<comment type="caution">
    <text evidence="8">The sequence shown here is derived from an EMBL/GenBank/DDBJ whole genome shotgun (WGS) entry which is preliminary data.</text>
</comment>
<sequence length="587" mass="62563">MTALAPLALPAATPLIDANWLDYTLVAIYFAFVLGIGVMARRSVSDSIDFFLSGRSLPAWVTGLAFISANLGAVEIMGMSANGAEIGLPTVHYFWVGAIPAMLFLGVVMMPFYYGSKVRSVPEFMFRRFGTGAHLVNAISFAFAQLLIAGVNLYLLGSIVHALLGWPLWLALIVAAAIVLSYITLGGLSAAIYNEVLQFFVIVASLLPLTLIGLHRVGGYGGLKDKITAFADAAPAGAKVAPAAQQLESWPGQALSGFDSPFWSVVGIVFGLGFVLSFGYWTTNFVEVQRAMASKSISAARKTPIIGAFPKMFVPFLVIFPGMVSAVLVKEMIDLKGGGHPAGGASGEGVKYNDALLLLMRDILPNGLLGLAIAGLLAAFMAGMAANISAFNTVFSYDLWQRYIRKDHSDDYYLRIGRLATAAATLIAIFTATLASNFSNIMDYLQTLFGFFNAPLFATFILGMFWKRMTPTAGWVGLSSGTLSAVLVAFLSEDAFGSASQGVIPLSGQGASFVAASTAFVVDILLSIVVSMVTQPKPASELKGLVYSETPREDLVDPEEASMPWFQRTMPLAGIALVMVLILNFAF</sequence>
<feature type="transmembrane region" description="Helical" evidence="7">
    <location>
        <begin position="197"/>
        <end position="215"/>
    </location>
</feature>
<keyword evidence="4 7" id="KW-1133">Transmembrane helix</keyword>
<protein>
    <submittedName>
        <fullName evidence="8">Na+/galactose cotransporter</fullName>
    </submittedName>
</protein>
<feature type="transmembrane region" description="Helical" evidence="7">
    <location>
        <begin position="511"/>
        <end position="533"/>
    </location>
</feature>
<feature type="transmembrane region" description="Helical" evidence="7">
    <location>
        <begin position="20"/>
        <end position="40"/>
    </location>
</feature>
<feature type="transmembrane region" description="Helical" evidence="7">
    <location>
        <begin position="262"/>
        <end position="283"/>
    </location>
</feature>
<evidence type="ECO:0000313" key="8">
    <source>
        <dbReference type="EMBL" id="TPG14919.1"/>
    </source>
</evidence>
<evidence type="ECO:0000256" key="4">
    <source>
        <dbReference type="ARBA" id="ARBA00022989"/>
    </source>
</evidence>
<dbReference type="CDD" id="cd11478">
    <property type="entry name" value="SLC5sbd_u2"/>
    <property type="match status" value="1"/>
</dbReference>
<feature type="transmembrane region" description="Helical" evidence="7">
    <location>
        <begin position="60"/>
        <end position="81"/>
    </location>
</feature>
<dbReference type="NCBIfam" id="TIGR00813">
    <property type="entry name" value="sss"/>
    <property type="match status" value="1"/>
</dbReference>
<dbReference type="PROSITE" id="PS50283">
    <property type="entry name" value="NA_SOLUT_SYMP_3"/>
    <property type="match status" value="1"/>
</dbReference>
<evidence type="ECO:0000256" key="7">
    <source>
        <dbReference type="SAM" id="Phobius"/>
    </source>
</evidence>
<feature type="transmembrane region" description="Helical" evidence="7">
    <location>
        <begin position="444"/>
        <end position="466"/>
    </location>
</feature>
<keyword evidence="9" id="KW-1185">Reference proteome</keyword>
<keyword evidence="3 7" id="KW-0812">Transmembrane</keyword>
<organism evidence="8 9">
    <name type="scientific">Pedococcus bigeumensis</name>
    <dbReference type="NCBI Taxonomy" id="433644"/>
    <lineage>
        <taxon>Bacteria</taxon>
        <taxon>Bacillati</taxon>
        <taxon>Actinomycetota</taxon>
        <taxon>Actinomycetes</taxon>
        <taxon>Micrococcales</taxon>
        <taxon>Intrasporangiaceae</taxon>
        <taxon>Pedococcus</taxon>
    </lineage>
</organism>
<feature type="transmembrane region" description="Helical" evidence="7">
    <location>
        <begin position="166"/>
        <end position="185"/>
    </location>
</feature>
<reference evidence="8 9" key="1">
    <citation type="journal article" date="2019" name="Environ. Microbiol.">
        <title>Species interactions and distinct microbial communities in high Arctic permafrost affected cryosols are associated with the CH4 and CO2 gas fluxes.</title>
        <authorList>
            <person name="Altshuler I."/>
            <person name="Hamel J."/>
            <person name="Turney S."/>
            <person name="Magnuson E."/>
            <person name="Levesque R."/>
            <person name="Greer C."/>
            <person name="Whyte L.G."/>
        </authorList>
    </citation>
    <scope>NUCLEOTIDE SEQUENCE [LARGE SCALE GENOMIC DNA]</scope>
    <source>
        <strain evidence="8 9">S9.3A</strain>
    </source>
</reference>
<feature type="transmembrane region" description="Helical" evidence="7">
    <location>
        <begin position="135"/>
        <end position="160"/>
    </location>
</feature>
<proteinExistence type="inferred from homology"/>
<dbReference type="GO" id="GO:0005886">
    <property type="term" value="C:plasma membrane"/>
    <property type="evidence" value="ECO:0007669"/>
    <property type="project" value="TreeGrafter"/>
</dbReference>
<gene>
    <name evidence="8" type="ORF">EAH86_15365</name>
</gene>
<name>A0A502CS30_9MICO</name>
<dbReference type="PANTHER" id="PTHR11819">
    <property type="entry name" value="SOLUTE CARRIER FAMILY 5"/>
    <property type="match status" value="1"/>
</dbReference>
<feature type="transmembrane region" description="Helical" evidence="7">
    <location>
        <begin position="93"/>
        <end position="114"/>
    </location>
</feature>
<feature type="transmembrane region" description="Helical" evidence="7">
    <location>
        <begin position="304"/>
        <end position="329"/>
    </location>
</feature>
<dbReference type="RefSeq" id="WP_140742266.1">
    <property type="nucleotide sequence ID" value="NZ_RCZM01000005.1"/>
</dbReference>
<dbReference type="InterPro" id="IPR038377">
    <property type="entry name" value="Na/Glc_symporter_sf"/>
</dbReference>
<dbReference type="OrthoDB" id="9814523at2"/>
<comment type="similarity">
    <text evidence="2 6">Belongs to the sodium:solute symporter (SSF) (TC 2.A.21) family.</text>
</comment>
<dbReference type="GO" id="GO:0005412">
    <property type="term" value="F:D-glucose:sodium symporter activity"/>
    <property type="evidence" value="ECO:0007669"/>
    <property type="project" value="TreeGrafter"/>
</dbReference>
<dbReference type="InterPro" id="IPR001734">
    <property type="entry name" value="Na/solute_symporter"/>
</dbReference>
<evidence type="ECO:0000256" key="6">
    <source>
        <dbReference type="RuleBase" id="RU362091"/>
    </source>
</evidence>
<dbReference type="EMBL" id="RCZM01000005">
    <property type="protein sequence ID" value="TPG14919.1"/>
    <property type="molecule type" value="Genomic_DNA"/>
</dbReference>
<evidence type="ECO:0000256" key="5">
    <source>
        <dbReference type="ARBA" id="ARBA00023136"/>
    </source>
</evidence>
<keyword evidence="5 7" id="KW-0472">Membrane</keyword>
<dbReference type="Proteomes" id="UP000317722">
    <property type="component" value="Unassembled WGS sequence"/>
</dbReference>
<dbReference type="Gene3D" id="1.20.1730.10">
    <property type="entry name" value="Sodium/glucose cotransporter"/>
    <property type="match status" value="1"/>
</dbReference>
<evidence type="ECO:0000313" key="9">
    <source>
        <dbReference type="Proteomes" id="UP000317722"/>
    </source>
</evidence>
<evidence type="ECO:0000256" key="3">
    <source>
        <dbReference type="ARBA" id="ARBA00022692"/>
    </source>
</evidence>
<feature type="transmembrane region" description="Helical" evidence="7">
    <location>
        <begin position="416"/>
        <end position="438"/>
    </location>
</feature>
<evidence type="ECO:0000256" key="2">
    <source>
        <dbReference type="ARBA" id="ARBA00006434"/>
    </source>
</evidence>
<dbReference type="PANTHER" id="PTHR11819:SF195">
    <property type="entry name" value="SODIUM_GLUCOSE COTRANSPORTER 4"/>
    <property type="match status" value="1"/>
</dbReference>